<keyword evidence="2" id="KW-1185">Reference proteome</keyword>
<dbReference type="InterPro" id="IPR025930">
    <property type="entry name" value="NETI"/>
</dbReference>
<comment type="caution">
    <text evidence="1">The sequence shown here is derived from an EMBL/GenBank/DDBJ whole genome shotgun (WGS) entry which is preliminary data.</text>
</comment>
<dbReference type="Proteomes" id="UP001549104">
    <property type="component" value="Unassembled WGS sequence"/>
</dbReference>
<dbReference type="RefSeq" id="WP_067205568.1">
    <property type="nucleotide sequence ID" value="NZ_CP014616.1"/>
</dbReference>
<sequence>MSKKKTIWFDVETEETIEDCLKRMAAEGYAVAGRKEEPLFTEVNGEFIPVRQVIKFKGVLREDENA</sequence>
<evidence type="ECO:0000313" key="2">
    <source>
        <dbReference type="Proteomes" id="UP001549104"/>
    </source>
</evidence>
<gene>
    <name evidence="1" type="ORF">ABIC55_004381</name>
</gene>
<protein>
    <recommendedName>
        <fullName evidence="3">NETI motif-containing protein</fullName>
    </recommendedName>
</protein>
<organism evidence="1 2">
    <name type="scientific">Sporosarcina psychrophila</name>
    <name type="common">Bacillus psychrophilus</name>
    <dbReference type="NCBI Taxonomy" id="1476"/>
    <lineage>
        <taxon>Bacteria</taxon>
        <taxon>Bacillati</taxon>
        <taxon>Bacillota</taxon>
        <taxon>Bacilli</taxon>
        <taxon>Bacillales</taxon>
        <taxon>Caryophanaceae</taxon>
        <taxon>Sporosarcina</taxon>
    </lineage>
</organism>
<evidence type="ECO:0000313" key="1">
    <source>
        <dbReference type="EMBL" id="MET3659242.1"/>
    </source>
</evidence>
<dbReference type="EMBL" id="JBEPME010000009">
    <property type="protein sequence ID" value="MET3659242.1"/>
    <property type="molecule type" value="Genomic_DNA"/>
</dbReference>
<evidence type="ECO:0008006" key="3">
    <source>
        <dbReference type="Google" id="ProtNLM"/>
    </source>
</evidence>
<proteinExistence type="predicted"/>
<reference evidence="1 2" key="1">
    <citation type="submission" date="2024-06" db="EMBL/GenBank/DDBJ databases">
        <title>Sorghum-associated microbial communities from plants grown in Nebraska, USA.</title>
        <authorList>
            <person name="Schachtman D."/>
        </authorList>
    </citation>
    <scope>NUCLEOTIDE SEQUENCE [LARGE SCALE GENOMIC DNA]</scope>
    <source>
        <strain evidence="1 2">1288</strain>
    </source>
</reference>
<name>A0ABV2KDX6_SPOPS</name>
<dbReference type="Pfam" id="PF14044">
    <property type="entry name" value="NETI"/>
    <property type="match status" value="1"/>
</dbReference>
<accession>A0ABV2KDX6</accession>